<proteinExistence type="predicted"/>
<accession>A0ACC6TLF9</accession>
<sequence>MINTRKCRYYANELENVDGKVKETYAGH</sequence>
<name>A0ACC6TLF9_9CREN</name>
<gene>
    <name evidence="1" type="ORF">TQ35_0000520</name>
</gene>
<organism evidence="1 2">
    <name type="scientific">Candidatus Aramenus sulfurataquae</name>
    <dbReference type="NCBI Taxonomy" id="1326980"/>
    <lineage>
        <taxon>Archaea</taxon>
        <taxon>Thermoproteota</taxon>
        <taxon>Thermoprotei</taxon>
        <taxon>Sulfolobales</taxon>
        <taxon>Sulfolobaceae</taxon>
        <taxon>Candidatus Aramenus</taxon>
    </lineage>
</organism>
<evidence type="ECO:0000313" key="2">
    <source>
        <dbReference type="Proteomes" id="UP000053480"/>
    </source>
</evidence>
<protein>
    <submittedName>
        <fullName evidence="1">Integrase</fullName>
    </submittedName>
</protein>
<comment type="caution">
    <text evidence="1">The sequence shown here is derived from an EMBL/GenBank/DDBJ whole genome shotgun (WGS) entry which is preliminary data.</text>
</comment>
<reference evidence="1" key="1">
    <citation type="submission" date="2024-07" db="EMBL/GenBank/DDBJ databases">
        <title>Metagenome and Metagenome-Assembled Genomes of Archaea from a hot spring from the geothermal field of Los Azufres, Mexico.</title>
        <authorList>
            <person name="Marin-Paredes R."/>
            <person name="Martinez-Romero E."/>
            <person name="Servin-Garciduenas L.E."/>
        </authorList>
    </citation>
    <scope>NUCLEOTIDE SEQUENCE</scope>
    <source>
        <strain evidence="1">AZ1-454</strain>
    </source>
</reference>
<dbReference type="EMBL" id="JZWS03000001">
    <property type="protein sequence ID" value="MEW9490694.1"/>
    <property type="molecule type" value="Genomic_DNA"/>
</dbReference>
<evidence type="ECO:0000313" key="1">
    <source>
        <dbReference type="EMBL" id="MEW9490694.1"/>
    </source>
</evidence>
<dbReference type="Proteomes" id="UP000053480">
    <property type="component" value="Unassembled WGS sequence"/>
</dbReference>